<dbReference type="Pfam" id="PF04773">
    <property type="entry name" value="FecR"/>
    <property type="match status" value="1"/>
</dbReference>
<evidence type="ECO:0000313" key="5">
    <source>
        <dbReference type="Proteomes" id="UP001469365"/>
    </source>
</evidence>
<feature type="compositionally biased region" description="Basic and acidic residues" evidence="2">
    <location>
        <begin position="346"/>
        <end position="393"/>
    </location>
</feature>
<feature type="domain" description="FecR protein" evidence="3">
    <location>
        <begin position="77"/>
        <end position="175"/>
    </location>
</feature>
<dbReference type="PANTHER" id="PTHR38731:SF1">
    <property type="entry name" value="FECR PROTEIN DOMAIN-CONTAINING PROTEIN"/>
    <property type="match status" value="1"/>
</dbReference>
<protein>
    <submittedName>
        <fullName evidence="4">FecR domain-containing protein</fullName>
    </submittedName>
</protein>
<feature type="region of interest" description="Disordered" evidence="2">
    <location>
        <begin position="421"/>
        <end position="458"/>
    </location>
</feature>
<dbReference type="Gene3D" id="2.60.40.680">
    <property type="match status" value="1"/>
</dbReference>
<comment type="caution">
    <text evidence="4">The sequence shown here is derived from an EMBL/GenBank/DDBJ whole genome shotgun (WGS) entry which is preliminary data.</text>
</comment>
<organism evidence="4 5">
    <name type="scientific">Paenibacillus filicis</name>
    <dbReference type="NCBI Taxonomy" id="669464"/>
    <lineage>
        <taxon>Bacteria</taxon>
        <taxon>Bacillati</taxon>
        <taxon>Bacillota</taxon>
        <taxon>Bacilli</taxon>
        <taxon>Bacillales</taxon>
        <taxon>Paenibacillaceae</taxon>
        <taxon>Paenibacillus</taxon>
    </lineage>
</organism>
<evidence type="ECO:0000256" key="2">
    <source>
        <dbReference type="SAM" id="MobiDB-lite"/>
    </source>
</evidence>
<dbReference type="Gene3D" id="2.60.120.1440">
    <property type="match status" value="1"/>
</dbReference>
<dbReference type="PANTHER" id="PTHR38731">
    <property type="entry name" value="LIPL45-RELATED LIPOPROTEIN-RELATED"/>
    <property type="match status" value="1"/>
</dbReference>
<sequence>MRNTARIHKSGGRTRWSWVLVVTLVLSLLSSLTAPQASAKSVRSAVVSSVTGEVTYTKAGGSRSISVYPDLSLNQGDLIKTGPGASVILSIVDRNDEITISENAEIYISELMEDGGKKSKVKSWAGSVWSKVKSLVSSEDEFEVETPTAVMGVRGTHWLVKVDPITGNTYVTLGSGIIHASTTSTGTGNNGPAQQTSEATIYPSQQLEVNSRDETDDLRTKIEFLDPSTLVNSASPEIIKQLLQSIADIQRENEELKSRLTDDQLKGADRPDQESSIRYLNAEELEKVQANIDSIISNVLKSMLDENKADLGLIHESVKKLEELTHRKIDLNQVKPLDKTAGLDPEIEKKKQELRDKSNRLEPENKKQEDAKKKLNDAFSKLEDEKKRREEANKQAAAEAAKKAEEALKAQLDEAAKKLFEENNKKNQTPPSNPGNSGSNGSGDSSNPGSSVEAPGKPVLISPTAASQVLVNEDIKVTLTAESGSTVTLRTKSGSVVATGKGNGASSPVTLAFKAAQTGRYELEAVASNEGGTSATLAIPVIEVVDSIPVLLPRVTLKQVGSAVNGQVQLELDMEHFTGKPFYGVQAHLVYDSSVLKYTGPKELPDNGQTLFSGTYAAETLNQKPPVNNKTELIYAGLRFQTATSGNVEEINLQAGAGKLVTVPLQIGSGAPNETSVKLAYVKVVDKQGNTVYELPLNSQTAISVKLTN</sequence>
<dbReference type="Proteomes" id="UP001469365">
    <property type="component" value="Unassembled WGS sequence"/>
</dbReference>
<evidence type="ECO:0000259" key="3">
    <source>
        <dbReference type="Pfam" id="PF04773"/>
    </source>
</evidence>
<feature type="coiled-coil region" evidence="1">
    <location>
        <begin position="239"/>
        <end position="266"/>
    </location>
</feature>
<feature type="region of interest" description="Disordered" evidence="2">
    <location>
        <begin position="340"/>
        <end position="406"/>
    </location>
</feature>
<dbReference type="EMBL" id="JBBPCC010000001">
    <property type="protein sequence ID" value="MEK8126323.1"/>
    <property type="molecule type" value="Genomic_DNA"/>
</dbReference>
<feature type="compositionally biased region" description="Low complexity" evidence="2">
    <location>
        <begin position="434"/>
        <end position="451"/>
    </location>
</feature>
<evidence type="ECO:0000313" key="4">
    <source>
        <dbReference type="EMBL" id="MEK8126323.1"/>
    </source>
</evidence>
<gene>
    <name evidence="4" type="ORF">WMW72_00180</name>
</gene>
<evidence type="ECO:0000256" key="1">
    <source>
        <dbReference type="SAM" id="Coils"/>
    </source>
</evidence>
<name>A0ABU9DBU4_9BACL</name>
<accession>A0ABU9DBU4</accession>
<dbReference type="InterPro" id="IPR006860">
    <property type="entry name" value="FecR"/>
</dbReference>
<proteinExistence type="predicted"/>
<reference evidence="4 5" key="1">
    <citation type="submission" date="2024-04" db="EMBL/GenBank/DDBJ databases">
        <title>draft genome sequnece of Paenibacillus filicis.</title>
        <authorList>
            <person name="Kim D.-U."/>
        </authorList>
    </citation>
    <scope>NUCLEOTIDE SEQUENCE [LARGE SCALE GENOMIC DNA]</scope>
    <source>
        <strain evidence="4 5">KACC14197</strain>
    </source>
</reference>
<dbReference type="RefSeq" id="WP_341413382.1">
    <property type="nucleotide sequence ID" value="NZ_JBBPCC010000001.1"/>
</dbReference>
<keyword evidence="5" id="KW-1185">Reference proteome</keyword>
<keyword evidence="1" id="KW-0175">Coiled coil</keyword>